<proteinExistence type="predicted"/>
<dbReference type="PANTHER" id="PTHR43591:SF24">
    <property type="entry name" value="2-METHOXY-6-POLYPRENYL-1,4-BENZOQUINOL METHYLASE, MITOCHONDRIAL"/>
    <property type="match status" value="1"/>
</dbReference>
<keyword evidence="2" id="KW-0489">Methyltransferase</keyword>
<protein>
    <submittedName>
        <fullName evidence="2">Class I SAM-dependent methyltransferase</fullName>
    </submittedName>
</protein>
<organism evidence="2 3">
    <name type="scientific">Rhizorhabdus wittichii</name>
    <dbReference type="NCBI Taxonomy" id="160791"/>
    <lineage>
        <taxon>Bacteria</taxon>
        <taxon>Pseudomonadati</taxon>
        <taxon>Pseudomonadota</taxon>
        <taxon>Alphaproteobacteria</taxon>
        <taxon>Sphingomonadales</taxon>
        <taxon>Sphingomonadaceae</taxon>
        <taxon>Rhizorhabdus</taxon>
    </lineage>
</organism>
<feature type="domain" description="Methyltransferase type 11" evidence="1">
    <location>
        <begin position="61"/>
        <end position="153"/>
    </location>
</feature>
<gene>
    <name evidence="2" type="ORF">HRJ34_10870</name>
</gene>
<dbReference type="AlphaFoldDB" id="A0A975D746"/>
<dbReference type="GO" id="GO:0008757">
    <property type="term" value="F:S-adenosylmethionine-dependent methyltransferase activity"/>
    <property type="evidence" value="ECO:0007669"/>
    <property type="project" value="InterPro"/>
</dbReference>
<dbReference type="InterPro" id="IPR013216">
    <property type="entry name" value="Methyltransf_11"/>
</dbReference>
<dbReference type="EMBL" id="CP059319">
    <property type="protein sequence ID" value="QTH23959.1"/>
    <property type="molecule type" value="Genomic_DNA"/>
</dbReference>
<evidence type="ECO:0000313" key="3">
    <source>
        <dbReference type="Proteomes" id="UP000664914"/>
    </source>
</evidence>
<dbReference type="Gene3D" id="3.40.50.150">
    <property type="entry name" value="Vaccinia Virus protein VP39"/>
    <property type="match status" value="1"/>
</dbReference>
<dbReference type="Proteomes" id="UP000664914">
    <property type="component" value="Chromosome"/>
</dbReference>
<name>A0A975D746_9SPHN</name>
<sequence>MMSTTEAVAPLWDFVGHYVGRFSVAPDFGALGQYEFIGEALLPIAQMIVDTAAIKPGEAVLDVGARNNAALLAAQAGAKVTAIEVSPRLLDVARERLKDFPDTRFELADVAKLPFPDASFDAVIDAVSLMFGADREAAVAEMARVLKPGGRIVWTGWFGGDAISDVAKIQINDTAAVVGQAPFPYSYWGNEDEMRALFGARGFDVVLTKHPMVNTGPAPRTFLEGLDQVHPVSRGCSLALEKAGLFERTMTRMVEAIERRNEDSEGTKISRHYVVGVATRKA</sequence>
<dbReference type="InterPro" id="IPR029063">
    <property type="entry name" value="SAM-dependent_MTases_sf"/>
</dbReference>
<reference evidence="2" key="2">
    <citation type="submission" date="2021-04" db="EMBL/GenBank/DDBJ databases">
        <title>Isolation and genomic analysis of the ibuprofen-degrading bacterium Sphingomonas strain MPO218.</title>
        <authorList>
            <person name="Aulestia M."/>
            <person name="Flores A."/>
            <person name="Mangas E.L."/>
            <person name="Perez-Pulido A.J."/>
            <person name="Santero E."/>
            <person name="Camacho E.M."/>
        </authorList>
    </citation>
    <scope>NUCLEOTIDE SEQUENCE</scope>
    <source>
        <strain evidence="2">MPO218</strain>
    </source>
</reference>
<reference evidence="2" key="1">
    <citation type="submission" date="2020-07" db="EMBL/GenBank/DDBJ databases">
        <authorList>
            <person name="Camacho E."/>
        </authorList>
    </citation>
    <scope>NUCLEOTIDE SEQUENCE</scope>
    <source>
        <strain evidence="2">MPO218</strain>
    </source>
</reference>
<dbReference type="PANTHER" id="PTHR43591">
    <property type="entry name" value="METHYLTRANSFERASE"/>
    <property type="match status" value="1"/>
</dbReference>
<evidence type="ECO:0000259" key="1">
    <source>
        <dbReference type="Pfam" id="PF08241"/>
    </source>
</evidence>
<dbReference type="CDD" id="cd02440">
    <property type="entry name" value="AdoMet_MTases"/>
    <property type="match status" value="1"/>
</dbReference>
<evidence type="ECO:0000313" key="2">
    <source>
        <dbReference type="EMBL" id="QTH23959.1"/>
    </source>
</evidence>
<accession>A0A975D746</accession>
<keyword evidence="2" id="KW-0808">Transferase</keyword>
<dbReference type="Pfam" id="PF08241">
    <property type="entry name" value="Methyltransf_11"/>
    <property type="match status" value="1"/>
</dbReference>
<dbReference type="GO" id="GO:0032259">
    <property type="term" value="P:methylation"/>
    <property type="evidence" value="ECO:0007669"/>
    <property type="project" value="UniProtKB-KW"/>
</dbReference>
<dbReference type="SUPFAM" id="SSF53335">
    <property type="entry name" value="S-adenosyl-L-methionine-dependent methyltransferases"/>
    <property type="match status" value="1"/>
</dbReference>